<dbReference type="GO" id="GO:0006935">
    <property type="term" value="P:chemotaxis"/>
    <property type="evidence" value="ECO:0007669"/>
    <property type="project" value="UniProtKB-UniRule"/>
</dbReference>
<dbReference type="GO" id="GO:0050568">
    <property type="term" value="F:protein-glutamine glutaminase activity"/>
    <property type="evidence" value="ECO:0007669"/>
    <property type="project" value="UniProtKB-UniRule"/>
</dbReference>
<dbReference type="RefSeq" id="WP_207858059.1">
    <property type="nucleotide sequence ID" value="NZ_JAFREP010000005.1"/>
</dbReference>
<comment type="catalytic activity">
    <reaction evidence="3">
        <text>L-glutaminyl-[protein] + H2O = L-glutamyl-[protein] + NH4(+)</text>
        <dbReference type="Rhea" id="RHEA:16441"/>
        <dbReference type="Rhea" id="RHEA-COMP:10207"/>
        <dbReference type="Rhea" id="RHEA-COMP:10208"/>
        <dbReference type="ChEBI" id="CHEBI:15377"/>
        <dbReference type="ChEBI" id="CHEBI:28938"/>
        <dbReference type="ChEBI" id="CHEBI:29973"/>
        <dbReference type="ChEBI" id="CHEBI:30011"/>
        <dbReference type="EC" id="3.5.1.44"/>
    </reaction>
</comment>
<dbReference type="EMBL" id="JAFREP010000005">
    <property type="protein sequence ID" value="MBO1318346.1"/>
    <property type="molecule type" value="Genomic_DNA"/>
</dbReference>
<name>A0A8J7Q5I5_9BACT</name>
<dbReference type="AlphaFoldDB" id="A0A8J7Q5I5"/>
<dbReference type="HAMAP" id="MF_01440">
    <property type="entry name" value="CheD"/>
    <property type="match status" value="1"/>
</dbReference>
<gene>
    <name evidence="3" type="primary">cheD</name>
    <name evidence="4" type="ORF">J3U88_07760</name>
</gene>
<dbReference type="InterPro" id="IPR005659">
    <property type="entry name" value="Chemorcpt_Glu_NH3ase_CheD"/>
</dbReference>
<dbReference type="PANTHER" id="PTHR35147">
    <property type="entry name" value="CHEMORECEPTOR GLUTAMINE DEAMIDASE CHED-RELATED"/>
    <property type="match status" value="1"/>
</dbReference>
<accession>A0A8J7Q5I5</accession>
<evidence type="ECO:0000256" key="2">
    <source>
        <dbReference type="ARBA" id="ARBA00022801"/>
    </source>
</evidence>
<evidence type="ECO:0000313" key="4">
    <source>
        <dbReference type="EMBL" id="MBO1318346.1"/>
    </source>
</evidence>
<dbReference type="Pfam" id="PF03975">
    <property type="entry name" value="CheD"/>
    <property type="match status" value="1"/>
</dbReference>
<dbReference type="InterPro" id="IPR038592">
    <property type="entry name" value="CheD-like_sf"/>
</dbReference>
<organism evidence="4 5">
    <name type="scientific">Acanthopleuribacter pedis</name>
    <dbReference type="NCBI Taxonomy" id="442870"/>
    <lineage>
        <taxon>Bacteria</taxon>
        <taxon>Pseudomonadati</taxon>
        <taxon>Acidobacteriota</taxon>
        <taxon>Holophagae</taxon>
        <taxon>Acanthopleuribacterales</taxon>
        <taxon>Acanthopleuribacteraceae</taxon>
        <taxon>Acanthopleuribacter</taxon>
    </lineage>
</organism>
<dbReference type="EC" id="3.5.1.44" evidence="3"/>
<dbReference type="Proteomes" id="UP000664417">
    <property type="component" value="Unassembled WGS sequence"/>
</dbReference>
<keyword evidence="1 3" id="KW-0145">Chemotaxis</keyword>
<dbReference type="PANTHER" id="PTHR35147:SF1">
    <property type="entry name" value="CHEMORECEPTOR GLUTAMINE DEAMIDASE CHED-RELATED"/>
    <property type="match status" value="1"/>
</dbReference>
<comment type="similarity">
    <text evidence="3">Belongs to the CheD family.</text>
</comment>
<sequence>MSQTHMIGLGGIHASNTPGDVIKTMALGSCVGIIAVAPRLRAVGMAHIVLPHSRTNPEKANLTPGYFADTGIPAMLEQFQRLGLKNPRELVFKLAGGASVMDTNNTFDIGKRNILSCRKELWKHRMAAIAEDVGGNFSRTVWVEVDSGRMYLQSPGKGRWEL</sequence>
<keyword evidence="2 3" id="KW-0378">Hydrolase</keyword>
<protein>
    <recommendedName>
        <fullName evidence="3">Probable chemoreceptor glutamine deamidase CheD</fullName>
        <ecNumber evidence="3">3.5.1.44</ecNumber>
    </recommendedName>
</protein>
<evidence type="ECO:0000256" key="3">
    <source>
        <dbReference type="HAMAP-Rule" id="MF_01440"/>
    </source>
</evidence>
<dbReference type="CDD" id="cd16352">
    <property type="entry name" value="CheD"/>
    <property type="match status" value="1"/>
</dbReference>
<dbReference type="Gene3D" id="3.30.1330.200">
    <property type="match status" value="1"/>
</dbReference>
<dbReference type="SUPFAM" id="SSF64438">
    <property type="entry name" value="CNF1/YfiH-like putative cysteine hydrolases"/>
    <property type="match status" value="1"/>
</dbReference>
<comment type="function">
    <text evidence="3">Probably deamidates glutamine residues to glutamate on methyl-accepting chemotaxis receptors (MCPs), playing an important role in chemotaxis.</text>
</comment>
<reference evidence="4" key="1">
    <citation type="submission" date="2021-03" db="EMBL/GenBank/DDBJ databases">
        <authorList>
            <person name="Wang G."/>
        </authorList>
    </citation>
    <scope>NUCLEOTIDE SEQUENCE</scope>
    <source>
        <strain evidence="4">KCTC 12899</strain>
    </source>
</reference>
<comment type="caution">
    <text evidence="4">The sequence shown here is derived from an EMBL/GenBank/DDBJ whole genome shotgun (WGS) entry which is preliminary data.</text>
</comment>
<proteinExistence type="inferred from homology"/>
<keyword evidence="5" id="KW-1185">Reference proteome</keyword>
<dbReference type="InterPro" id="IPR011324">
    <property type="entry name" value="Cytotoxic_necrot_fac-like_cat"/>
</dbReference>
<evidence type="ECO:0000256" key="1">
    <source>
        <dbReference type="ARBA" id="ARBA00022500"/>
    </source>
</evidence>
<evidence type="ECO:0000313" key="5">
    <source>
        <dbReference type="Proteomes" id="UP000664417"/>
    </source>
</evidence>